<evidence type="ECO:0000313" key="13">
    <source>
        <dbReference type="Proteomes" id="UP001176521"/>
    </source>
</evidence>
<comment type="caution">
    <text evidence="12">The sequence shown here is derived from an EMBL/GenBank/DDBJ whole genome shotgun (WGS) entry which is preliminary data.</text>
</comment>
<dbReference type="GO" id="GO:0005886">
    <property type="term" value="C:plasma membrane"/>
    <property type="evidence" value="ECO:0007669"/>
    <property type="project" value="UniProtKB-SubCell"/>
</dbReference>
<dbReference type="GO" id="GO:0032220">
    <property type="term" value="P:plasma membrane fusion involved in cytogamy"/>
    <property type="evidence" value="ECO:0007669"/>
    <property type="project" value="TreeGrafter"/>
</dbReference>
<dbReference type="Proteomes" id="UP001176521">
    <property type="component" value="Unassembled WGS sequence"/>
</dbReference>
<comment type="similarity">
    <text evidence="3 10">Belongs to the PRM1 family.</text>
</comment>
<evidence type="ECO:0000256" key="6">
    <source>
        <dbReference type="ARBA" id="ARBA00022971"/>
    </source>
</evidence>
<evidence type="ECO:0000256" key="9">
    <source>
        <dbReference type="ARBA" id="ARBA00023180"/>
    </source>
</evidence>
<organism evidence="12 13">
    <name type="scientific">Tilletia horrida</name>
    <dbReference type="NCBI Taxonomy" id="155126"/>
    <lineage>
        <taxon>Eukaryota</taxon>
        <taxon>Fungi</taxon>
        <taxon>Dikarya</taxon>
        <taxon>Basidiomycota</taxon>
        <taxon>Ustilaginomycotina</taxon>
        <taxon>Exobasidiomycetes</taxon>
        <taxon>Tilletiales</taxon>
        <taxon>Tilletiaceae</taxon>
        <taxon>Tilletia</taxon>
    </lineage>
</organism>
<keyword evidence="8 10" id="KW-0472">Membrane</keyword>
<evidence type="ECO:0000256" key="11">
    <source>
        <dbReference type="SAM" id="MobiDB-lite"/>
    </source>
</evidence>
<comment type="subcellular location">
    <subcellularLocation>
        <location evidence="2 10">Cell membrane</location>
        <topology evidence="2 10">Multi-pass membrane protein</topology>
    </subcellularLocation>
</comment>
<keyword evidence="6 10" id="KW-0184">Conjugation</keyword>
<gene>
    <name evidence="12" type="primary">PRM1_2</name>
    <name evidence="12" type="ORF">OC842_005646</name>
</gene>
<evidence type="ECO:0000256" key="1">
    <source>
        <dbReference type="ARBA" id="ARBA00002512"/>
    </source>
</evidence>
<feature type="region of interest" description="Disordered" evidence="11">
    <location>
        <begin position="375"/>
        <end position="420"/>
    </location>
</feature>
<feature type="transmembrane region" description="Helical" evidence="10">
    <location>
        <begin position="45"/>
        <end position="69"/>
    </location>
</feature>
<feature type="transmembrane region" description="Helical" evidence="10">
    <location>
        <begin position="115"/>
        <end position="138"/>
    </location>
</feature>
<evidence type="ECO:0000256" key="5">
    <source>
        <dbReference type="ARBA" id="ARBA00022692"/>
    </source>
</evidence>
<keyword evidence="13" id="KW-1185">Reference proteome</keyword>
<name>A0AAN6JIF6_9BASI</name>
<evidence type="ECO:0000256" key="2">
    <source>
        <dbReference type="ARBA" id="ARBA00004651"/>
    </source>
</evidence>
<accession>A0AAN6JIF6</accession>
<dbReference type="PANTHER" id="PTHR31030:SF1">
    <property type="entry name" value="PLASMA MEMBRANE FUSION PROTEIN PRM1"/>
    <property type="match status" value="1"/>
</dbReference>
<proteinExistence type="inferred from homology"/>
<comment type="function">
    <text evidence="1 10">Involved in cell fusion during mating by stabilizing the plasma membrane fusion event.</text>
</comment>
<keyword evidence="9" id="KW-0325">Glycoprotein</keyword>
<evidence type="ECO:0000256" key="4">
    <source>
        <dbReference type="ARBA" id="ARBA00022475"/>
    </source>
</evidence>
<feature type="transmembrane region" description="Helical" evidence="10">
    <location>
        <begin position="563"/>
        <end position="586"/>
    </location>
</feature>
<comment type="caution">
    <text evidence="10">Lacks conserved residue(s) required for the propagation of feature annotation.</text>
</comment>
<evidence type="ECO:0000256" key="10">
    <source>
        <dbReference type="RuleBase" id="RU366035"/>
    </source>
</evidence>
<protein>
    <recommendedName>
        <fullName evidence="10">Plasma membrane fusion protein PRM1</fullName>
    </recommendedName>
</protein>
<dbReference type="EMBL" id="JAPDMQ010000420">
    <property type="protein sequence ID" value="KAK0525021.1"/>
    <property type="molecule type" value="Genomic_DNA"/>
</dbReference>
<keyword evidence="5 10" id="KW-0812">Transmembrane</keyword>
<dbReference type="AlphaFoldDB" id="A0AAN6JIF6"/>
<evidence type="ECO:0000256" key="8">
    <source>
        <dbReference type="ARBA" id="ARBA00023136"/>
    </source>
</evidence>
<feature type="non-terminal residue" evidence="12">
    <location>
        <position position="678"/>
    </location>
</feature>
<feature type="region of interest" description="Disordered" evidence="11">
    <location>
        <begin position="444"/>
        <end position="490"/>
    </location>
</feature>
<keyword evidence="7 10" id="KW-1133">Transmembrane helix</keyword>
<keyword evidence="4 10" id="KW-1003">Cell membrane</keyword>
<dbReference type="GO" id="GO:0043332">
    <property type="term" value="C:mating projection tip"/>
    <property type="evidence" value="ECO:0007669"/>
    <property type="project" value="UniProtKB-UniRule"/>
</dbReference>
<evidence type="ECO:0000256" key="3">
    <source>
        <dbReference type="ARBA" id="ARBA00010780"/>
    </source>
</evidence>
<dbReference type="InterPro" id="IPR026777">
    <property type="entry name" value="PRM1"/>
</dbReference>
<evidence type="ECO:0000313" key="12">
    <source>
        <dbReference type="EMBL" id="KAK0525021.1"/>
    </source>
</evidence>
<feature type="compositionally biased region" description="Polar residues" evidence="11">
    <location>
        <begin position="378"/>
        <end position="393"/>
    </location>
</feature>
<feature type="transmembrane region" description="Helical" evidence="10">
    <location>
        <begin position="328"/>
        <end position="353"/>
    </location>
</feature>
<reference evidence="12" key="1">
    <citation type="journal article" date="2023" name="PhytoFront">
        <title>Draft Genome Resources of Seven Strains of Tilletia horrida, Causal Agent of Kernel Smut of Rice.</title>
        <authorList>
            <person name="Khanal S."/>
            <person name="Antony Babu S."/>
            <person name="Zhou X.G."/>
        </authorList>
    </citation>
    <scope>NUCLEOTIDE SEQUENCE</scope>
    <source>
        <strain evidence="12">TX3</strain>
    </source>
</reference>
<evidence type="ECO:0000256" key="7">
    <source>
        <dbReference type="ARBA" id="ARBA00022989"/>
    </source>
</evidence>
<dbReference type="PANTHER" id="PTHR31030">
    <property type="entry name" value="PLASMA MEMBRANE FUSION PROTEIN PRM1"/>
    <property type="match status" value="1"/>
</dbReference>
<sequence length="678" mass="73423">MRQDLSSSAPLPSRQWRTGVAFNPHRLFFQNSRSPPPFLGKRSRLALAALSPTFLSIFILLVSVAIPLLTSGASPIETRIDQAKDRLTAACAGVQAAVGAIQGVPHYMAQGTNRMIANGIEFTVSSLGHLLMLLIYATEKVLIYIVDTYRSLLQCLIELLIRGVLAILVQVVQILSEGINSASLGIKSAVQAAVSSVNTVISSALTGINDVLRIVGKSVQGPQINVPDLSALDNVRLPTFFQDGLIALNNSIPTLDAIKDKMNSVIAMPLEAARTDVNKTINAFTFDRSVLDVPPLPGTALPVCNASTIAAATKPLDDLAHAVHKLELGLLVGLLLAMLIVALCTVALEWWAWRSMWRHIRLIREICGRDQARDDHPLQQQPLSTSAASLPMTSSKAAEAKAEEASQGVQRRYADGQPARQVNEPASSYWLNAPDAQDEQLAAHDGSYGHQQVTFSPPTRRAASDQLAQSSPLNEAAHAAAGAQSNTQPPASTRFVVVSDHCIELPAHRSPSPKRARLDPLASDRGTLDLVHLVHHPLATSLSLRLASTLRVQRAQTLDALRWFFGGWLGHPGMIALLAFAVFGALSTQIHILALQHIAKEYDGRLYESLNDASSGIRQQLQDSFVGQSVAYANQVNNQIQVYENRINQNVFGWVNTTTSTMNNTLNEFVDMVNEAIS</sequence>